<feature type="domain" description="EamA" evidence="4">
    <location>
        <begin position="6"/>
        <end position="140"/>
    </location>
</feature>
<dbReference type="AlphaFoldDB" id="A0A5C4SXD6"/>
<feature type="transmembrane region" description="Helical" evidence="3">
    <location>
        <begin position="184"/>
        <end position="201"/>
    </location>
</feature>
<sequence>MASRWIAVVLVLLGASSYGLLSPFIKMAYERGFSDVQVSASQITMGTAILWLLVLLNRKSWANPFRHPWIRLSLIGIFGLALTTFFYNNTLSKLDASLSIVLLFQFTWITILMECIYTRTRPSRNQIIAVVFVLAGTMLAVNLSSDNLETIQPLGVLLGLLSACTYSLFLFAAGKVRTTLHASMKSAVMLTASLPVLYIVYPPHTIFSANIEALLGWGILLGMLGSVLPTLFFNMGIPKIGSSLSAMLASMELPVALTGAFFILDERVLPSQWIGMVLILLGIVVSEIRTSGSVKPG</sequence>
<comment type="similarity">
    <text evidence="2">Belongs to the EamA transporter family.</text>
</comment>
<feature type="domain" description="EamA" evidence="4">
    <location>
        <begin position="154"/>
        <end position="285"/>
    </location>
</feature>
<keyword evidence="3" id="KW-0812">Transmembrane</keyword>
<keyword evidence="3" id="KW-1133">Transmembrane helix</keyword>
<dbReference type="RefSeq" id="WP_139607350.1">
    <property type="nucleotide sequence ID" value="NZ_VDCQ01000092.1"/>
</dbReference>
<accession>A0A5C4SXD6</accession>
<dbReference type="GO" id="GO:0016020">
    <property type="term" value="C:membrane"/>
    <property type="evidence" value="ECO:0007669"/>
    <property type="project" value="InterPro"/>
</dbReference>
<feature type="transmembrane region" description="Helical" evidence="3">
    <location>
        <begin position="69"/>
        <end position="88"/>
    </location>
</feature>
<dbReference type="InterPro" id="IPR037185">
    <property type="entry name" value="EmrE-like"/>
</dbReference>
<organism evidence="5 6">
    <name type="scientific">Paenibacillus hemerocallicola</name>
    <dbReference type="NCBI Taxonomy" id="1172614"/>
    <lineage>
        <taxon>Bacteria</taxon>
        <taxon>Bacillati</taxon>
        <taxon>Bacillota</taxon>
        <taxon>Bacilli</taxon>
        <taxon>Bacillales</taxon>
        <taxon>Paenibacillaceae</taxon>
        <taxon>Paenibacillus</taxon>
    </lineage>
</organism>
<feature type="transmembrane region" description="Helical" evidence="3">
    <location>
        <begin position="213"/>
        <end position="232"/>
    </location>
</feature>
<dbReference type="InterPro" id="IPR000620">
    <property type="entry name" value="EamA_dom"/>
</dbReference>
<feature type="transmembrane region" description="Helical" evidence="3">
    <location>
        <begin position="127"/>
        <end position="145"/>
    </location>
</feature>
<evidence type="ECO:0000256" key="1">
    <source>
        <dbReference type="ARBA" id="ARBA00004127"/>
    </source>
</evidence>
<dbReference type="SUPFAM" id="SSF103481">
    <property type="entry name" value="Multidrug resistance efflux transporter EmrE"/>
    <property type="match status" value="2"/>
</dbReference>
<feature type="transmembrane region" description="Helical" evidence="3">
    <location>
        <begin position="94"/>
        <end position="115"/>
    </location>
</feature>
<evidence type="ECO:0000256" key="3">
    <source>
        <dbReference type="SAM" id="Phobius"/>
    </source>
</evidence>
<gene>
    <name evidence="5" type="ORF">FE784_37135</name>
</gene>
<comment type="caution">
    <text evidence="5">The sequence shown here is derived from an EMBL/GenBank/DDBJ whole genome shotgun (WGS) entry which is preliminary data.</text>
</comment>
<evidence type="ECO:0000313" key="6">
    <source>
        <dbReference type="Proteomes" id="UP000307943"/>
    </source>
</evidence>
<keyword evidence="3" id="KW-0472">Membrane</keyword>
<evidence type="ECO:0000256" key="2">
    <source>
        <dbReference type="ARBA" id="ARBA00007362"/>
    </source>
</evidence>
<protein>
    <submittedName>
        <fullName evidence="5">DMT family transporter</fullName>
    </submittedName>
</protein>
<keyword evidence="6" id="KW-1185">Reference proteome</keyword>
<proteinExistence type="inferred from homology"/>
<evidence type="ECO:0000313" key="5">
    <source>
        <dbReference type="EMBL" id="TNJ59524.1"/>
    </source>
</evidence>
<reference evidence="5 6" key="1">
    <citation type="submission" date="2019-05" db="EMBL/GenBank/DDBJ databases">
        <title>We sequenced the genome of Paenibacillus hemerocallicola KCTC 33185 for further insight into its adaptation and study the phylogeny of Paenibacillus.</title>
        <authorList>
            <person name="Narsing Rao M.P."/>
        </authorList>
    </citation>
    <scope>NUCLEOTIDE SEQUENCE [LARGE SCALE GENOMIC DNA]</scope>
    <source>
        <strain evidence="5 6">KCTC 33185</strain>
    </source>
</reference>
<comment type="subcellular location">
    <subcellularLocation>
        <location evidence="1">Endomembrane system</location>
        <topology evidence="1">Multi-pass membrane protein</topology>
    </subcellularLocation>
</comment>
<feature type="transmembrane region" description="Helical" evidence="3">
    <location>
        <begin position="151"/>
        <end position="172"/>
    </location>
</feature>
<dbReference type="PANTHER" id="PTHR22911">
    <property type="entry name" value="ACYL-MALONYL CONDENSING ENZYME-RELATED"/>
    <property type="match status" value="1"/>
</dbReference>
<dbReference type="PANTHER" id="PTHR22911:SF137">
    <property type="entry name" value="SOLUTE CARRIER FAMILY 35 MEMBER G2-RELATED"/>
    <property type="match status" value="1"/>
</dbReference>
<feature type="transmembrane region" description="Helical" evidence="3">
    <location>
        <begin position="37"/>
        <end position="57"/>
    </location>
</feature>
<evidence type="ECO:0000259" key="4">
    <source>
        <dbReference type="Pfam" id="PF00892"/>
    </source>
</evidence>
<dbReference type="Proteomes" id="UP000307943">
    <property type="component" value="Unassembled WGS sequence"/>
</dbReference>
<dbReference type="OrthoDB" id="3180815at2"/>
<dbReference type="Pfam" id="PF00892">
    <property type="entry name" value="EamA"/>
    <property type="match status" value="2"/>
</dbReference>
<name>A0A5C4SXD6_9BACL</name>
<dbReference type="EMBL" id="VDCQ01000092">
    <property type="protein sequence ID" value="TNJ59524.1"/>
    <property type="molecule type" value="Genomic_DNA"/>
</dbReference>
<feature type="transmembrane region" description="Helical" evidence="3">
    <location>
        <begin position="244"/>
        <end position="264"/>
    </location>
</feature>
<feature type="transmembrane region" description="Helical" evidence="3">
    <location>
        <begin position="270"/>
        <end position="288"/>
    </location>
</feature>